<feature type="non-terminal residue" evidence="1">
    <location>
        <position position="77"/>
    </location>
</feature>
<sequence>MNIDYINTSNTNSNVQEILFSVSSSDINLIVDEIESTNSQTTKKIQVFLNTKSDQDKGQIDENEVYEDDEDSNSDFK</sequence>
<accession>A0ACA9QK48</accession>
<organism evidence="1 2">
    <name type="scientific">Racocetra persica</name>
    <dbReference type="NCBI Taxonomy" id="160502"/>
    <lineage>
        <taxon>Eukaryota</taxon>
        <taxon>Fungi</taxon>
        <taxon>Fungi incertae sedis</taxon>
        <taxon>Mucoromycota</taxon>
        <taxon>Glomeromycotina</taxon>
        <taxon>Glomeromycetes</taxon>
        <taxon>Diversisporales</taxon>
        <taxon>Gigasporaceae</taxon>
        <taxon>Racocetra</taxon>
    </lineage>
</organism>
<dbReference type="EMBL" id="CAJVQC010034034">
    <property type="protein sequence ID" value="CAG8755439.1"/>
    <property type="molecule type" value="Genomic_DNA"/>
</dbReference>
<proteinExistence type="predicted"/>
<name>A0ACA9QK48_9GLOM</name>
<gene>
    <name evidence="1" type="ORF">RPERSI_LOCUS14627</name>
</gene>
<keyword evidence="2" id="KW-1185">Reference proteome</keyword>
<comment type="caution">
    <text evidence="1">The sequence shown here is derived from an EMBL/GenBank/DDBJ whole genome shotgun (WGS) entry which is preliminary data.</text>
</comment>
<evidence type="ECO:0000313" key="1">
    <source>
        <dbReference type="EMBL" id="CAG8755439.1"/>
    </source>
</evidence>
<evidence type="ECO:0000313" key="2">
    <source>
        <dbReference type="Proteomes" id="UP000789920"/>
    </source>
</evidence>
<reference evidence="1" key="1">
    <citation type="submission" date="2021-06" db="EMBL/GenBank/DDBJ databases">
        <authorList>
            <person name="Kallberg Y."/>
            <person name="Tangrot J."/>
            <person name="Rosling A."/>
        </authorList>
    </citation>
    <scope>NUCLEOTIDE SEQUENCE</scope>
    <source>
        <strain evidence="1">MA461A</strain>
    </source>
</reference>
<dbReference type="Proteomes" id="UP000789920">
    <property type="component" value="Unassembled WGS sequence"/>
</dbReference>
<protein>
    <submittedName>
        <fullName evidence="1">16242_t:CDS:1</fullName>
    </submittedName>
</protein>